<gene>
    <name evidence="2" type="ORF">MNBD_BACTEROID06-960</name>
</gene>
<dbReference type="EMBL" id="UOES01000017">
    <property type="protein sequence ID" value="VAW25772.1"/>
    <property type="molecule type" value="Genomic_DNA"/>
</dbReference>
<dbReference type="PANTHER" id="PTHR39200:SF1">
    <property type="entry name" value="AUTO-TRANSPORTER ADHESIN HEAD GIN DOMAIN-CONTAINING PROTEIN-RELATED"/>
    <property type="match status" value="1"/>
</dbReference>
<accession>A0A3B0UGU5</accession>
<dbReference type="InterPro" id="IPR021255">
    <property type="entry name" value="DUF2807"/>
</dbReference>
<feature type="domain" description="Putative auto-transporter adhesin head GIN" evidence="1">
    <location>
        <begin position="30"/>
        <end position="213"/>
    </location>
</feature>
<dbReference type="Pfam" id="PF10988">
    <property type="entry name" value="DUF2807"/>
    <property type="match status" value="1"/>
</dbReference>
<evidence type="ECO:0000313" key="2">
    <source>
        <dbReference type="EMBL" id="VAW25772.1"/>
    </source>
</evidence>
<dbReference type="PANTHER" id="PTHR39200">
    <property type="entry name" value="HYPOTHETICAL EXPORTED PROTEIN"/>
    <property type="match status" value="1"/>
</dbReference>
<reference evidence="2" key="1">
    <citation type="submission" date="2018-06" db="EMBL/GenBank/DDBJ databases">
        <authorList>
            <person name="Zhirakovskaya E."/>
        </authorList>
    </citation>
    <scope>NUCLEOTIDE SEQUENCE</scope>
</reference>
<sequence>MQKLTLTIIAFVFAFAVQAQKKETRQVGEFDYVSFGISGKLIITQGNSNSLVLEGDADDLEKIETYVSGGKLKIRKENNSSWFGDNMDDVLVKVTLVNFTGASVSGSGKITNSNNLKGDDVRLNVSGSGKMEIYVECQSIETHVSGSGRITLEGKAATNDLHISGSGNINAEEFNTNKLEAHISGSGSAKVKVKDEIDAHISGSGSIRYYGNPSKIREKVSGSGGVRKM</sequence>
<dbReference type="AlphaFoldDB" id="A0A3B0UGU5"/>
<organism evidence="2">
    <name type="scientific">hydrothermal vent metagenome</name>
    <dbReference type="NCBI Taxonomy" id="652676"/>
    <lineage>
        <taxon>unclassified sequences</taxon>
        <taxon>metagenomes</taxon>
        <taxon>ecological metagenomes</taxon>
    </lineage>
</organism>
<name>A0A3B0UGU5_9ZZZZ</name>
<protein>
    <recommendedName>
        <fullName evidence="1">Putative auto-transporter adhesin head GIN domain-containing protein</fullName>
    </recommendedName>
</protein>
<evidence type="ECO:0000259" key="1">
    <source>
        <dbReference type="Pfam" id="PF10988"/>
    </source>
</evidence>
<dbReference type="Gene3D" id="2.160.20.120">
    <property type="match status" value="1"/>
</dbReference>
<proteinExistence type="predicted"/>